<keyword evidence="5" id="KW-1185">Reference proteome</keyword>
<accession>A0A8X8BYY7</accession>
<feature type="repeat" description="PPR" evidence="2">
    <location>
        <begin position="358"/>
        <end position="392"/>
    </location>
</feature>
<organism evidence="4 5">
    <name type="scientific">Populus tomentosa</name>
    <name type="common">Chinese white poplar</name>
    <dbReference type="NCBI Taxonomy" id="118781"/>
    <lineage>
        <taxon>Eukaryota</taxon>
        <taxon>Viridiplantae</taxon>
        <taxon>Streptophyta</taxon>
        <taxon>Embryophyta</taxon>
        <taxon>Tracheophyta</taxon>
        <taxon>Spermatophyta</taxon>
        <taxon>Magnoliopsida</taxon>
        <taxon>eudicotyledons</taxon>
        <taxon>Gunneridae</taxon>
        <taxon>Pentapetalae</taxon>
        <taxon>rosids</taxon>
        <taxon>fabids</taxon>
        <taxon>Malpighiales</taxon>
        <taxon>Salicaceae</taxon>
        <taxon>Saliceae</taxon>
        <taxon>Populus</taxon>
    </lineage>
</organism>
<dbReference type="EMBL" id="JAAWWB010000650">
    <property type="protein sequence ID" value="KAG6736669.1"/>
    <property type="molecule type" value="Genomic_DNA"/>
</dbReference>
<feature type="repeat" description="PPR" evidence="2">
    <location>
        <begin position="494"/>
        <end position="528"/>
    </location>
</feature>
<comment type="caution">
    <text evidence="4">The sequence shown here is derived from an EMBL/GenBank/DDBJ whole genome shotgun (WGS) entry which is preliminary data.</text>
</comment>
<protein>
    <recommendedName>
        <fullName evidence="6">Pentatricopeptide repeat-containing protein</fullName>
    </recommendedName>
</protein>
<dbReference type="FunFam" id="1.25.40.10:FF:000646">
    <property type="entry name" value="Pentatricopeptide repeat-containing protein, chloroplastic"/>
    <property type="match status" value="1"/>
</dbReference>
<dbReference type="Pfam" id="PF13041">
    <property type="entry name" value="PPR_2"/>
    <property type="match status" value="3"/>
</dbReference>
<dbReference type="OrthoDB" id="185373at2759"/>
<dbReference type="GO" id="GO:0009451">
    <property type="term" value="P:RNA modification"/>
    <property type="evidence" value="ECO:0007669"/>
    <property type="project" value="InterPro"/>
</dbReference>
<evidence type="ECO:0000256" key="3">
    <source>
        <dbReference type="SAM" id="MobiDB-lite"/>
    </source>
</evidence>
<dbReference type="NCBIfam" id="TIGR00756">
    <property type="entry name" value="PPR"/>
    <property type="match status" value="6"/>
</dbReference>
<sequence>MASLAFTPTPTPTPKLDLSHSKAKPTKSYNKVIRKPPHLSMPQIQYKNCQSNLQLSYFNTIFSLCGQGQIQAAFKILTEMDRRKIPIGPDIYGLLLQGCLYDRALFMGQQIHSRIIKIGDSLATNEYLETKLFIFYAKCHLFEVANNFFSRLSVKNVFSWAAIIGLNCRMGFYREALMGLCEMIDTGILADNFVVPNILKACAALQWISFGRGVHGYVVKMGFDRCVFVSSSLVDAYGKCGILEDARKVFDNMSDKNVVTWNSMIGSYVQNGFDVEAARVFSEMRLEDVEPNQVTLLSFLSASANLGAVEEGKQAHAIAVLGGYELDSILGGSILNFYSKVGLIKDAELVFGMMLEKDAVAWNLLISSYVQYGQVEKALDLCHLMRLENMRFDSVTLASILSACSIMGNIELGKEGHCYCIRNYLVSDLAVANSMIDMYAKCEKIADARHVFNSTMNKDLLLWNTLLTAYAELGVTGEVLKLFYGMQLESVPPNVMSWNAVILGFIRNGQINEAQDMFSHMQAVGIHPNLMTFTTLICGLVQNGFGNEAILVFQKMQECGIRANPSIIISTISACTDVASLQYGRAIHGYILRHDLLSTIPVATALADMYSKCGNIDQAKRVLV</sequence>
<dbReference type="PANTHER" id="PTHR47926">
    <property type="entry name" value="PENTATRICOPEPTIDE REPEAT-CONTAINING PROTEIN"/>
    <property type="match status" value="1"/>
</dbReference>
<dbReference type="Proteomes" id="UP000886885">
    <property type="component" value="Unassembled WGS sequence"/>
</dbReference>
<evidence type="ECO:0008006" key="6">
    <source>
        <dbReference type="Google" id="ProtNLM"/>
    </source>
</evidence>
<dbReference type="InterPro" id="IPR011990">
    <property type="entry name" value="TPR-like_helical_dom_sf"/>
</dbReference>
<dbReference type="PROSITE" id="PS51375">
    <property type="entry name" value="PPR"/>
    <property type="match status" value="5"/>
</dbReference>
<feature type="repeat" description="PPR" evidence="2">
    <location>
        <begin position="257"/>
        <end position="291"/>
    </location>
</feature>
<feature type="repeat" description="PPR" evidence="2">
    <location>
        <begin position="529"/>
        <end position="563"/>
    </location>
</feature>
<dbReference type="FunFam" id="1.25.40.10:FF:000380">
    <property type="entry name" value="Pentatricopeptide repeat-containing protein, chloroplastic"/>
    <property type="match status" value="1"/>
</dbReference>
<dbReference type="GO" id="GO:0003723">
    <property type="term" value="F:RNA binding"/>
    <property type="evidence" value="ECO:0007669"/>
    <property type="project" value="InterPro"/>
</dbReference>
<evidence type="ECO:0000256" key="2">
    <source>
        <dbReference type="PROSITE-ProRule" id="PRU00708"/>
    </source>
</evidence>
<proteinExistence type="predicted"/>
<dbReference type="Pfam" id="PF01535">
    <property type="entry name" value="PPR"/>
    <property type="match status" value="4"/>
</dbReference>
<dbReference type="PANTHER" id="PTHR47926:SF386">
    <property type="entry name" value="PENTATRICOPEPTIDE REPEAT-CONTAINING PROTEIN"/>
    <property type="match status" value="1"/>
</dbReference>
<evidence type="ECO:0000256" key="1">
    <source>
        <dbReference type="ARBA" id="ARBA00022737"/>
    </source>
</evidence>
<dbReference type="AlphaFoldDB" id="A0A8X8BYY7"/>
<name>A0A8X8BYY7_POPTO</name>
<dbReference type="FunFam" id="1.25.40.10:FF:000196">
    <property type="entry name" value="Pentatricopeptide repeat-containing protein At4g14850"/>
    <property type="match status" value="1"/>
</dbReference>
<feature type="region of interest" description="Disordered" evidence="3">
    <location>
        <begin position="1"/>
        <end position="27"/>
    </location>
</feature>
<reference evidence="4" key="1">
    <citation type="journal article" date="2020" name="bioRxiv">
        <title>Hybrid origin of Populus tomentosa Carr. identified through genome sequencing and phylogenomic analysis.</title>
        <authorList>
            <person name="An X."/>
            <person name="Gao K."/>
            <person name="Chen Z."/>
            <person name="Li J."/>
            <person name="Yang X."/>
            <person name="Yang X."/>
            <person name="Zhou J."/>
            <person name="Guo T."/>
            <person name="Zhao T."/>
            <person name="Huang S."/>
            <person name="Miao D."/>
            <person name="Khan W.U."/>
            <person name="Rao P."/>
            <person name="Ye M."/>
            <person name="Lei B."/>
            <person name="Liao W."/>
            <person name="Wang J."/>
            <person name="Ji L."/>
            <person name="Li Y."/>
            <person name="Guo B."/>
            <person name="Mustafa N.S."/>
            <person name="Li S."/>
            <person name="Yun Q."/>
            <person name="Keller S.R."/>
            <person name="Mao J."/>
            <person name="Zhang R."/>
            <person name="Strauss S.H."/>
        </authorList>
    </citation>
    <scope>NUCLEOTIDE SEQUENCE</scope>
    <source>
        <strain evidence="4">GM15</strain>
        <tissue evidence="4">Leaf</tissue>
    </source>
</reference>
<evidence type="ECO:0000313" key="5">
    <source>
        <dbReference type="Proteomes" id="UP000886885"/>
    </source>
</evidence>
<dbReference type="Gene3D" id="1.25.40.10">
    <property type="entry name" value="Tetratricopeptide repeat domain"/>
    <property type="match status" value="4"/>
</dbReference>
<feature type="repeat" description="PPR" evidence="2">
    <location>
        <begin position="459"/>
        <end position="493"/>
    </location>
</feature>
<evidence type="ECO:0000313" key="4">
    <source>
        <dbReference type="EMBL" id="KAG6736669.1"/>
    </source>
</evidence>
<keyword evidence="1" id="KW-0677">Repeat</keyword>
<dbReference type="InterPro" id="IPR002885">
    <property type="entry name" value="PPR_rpt"/>
</dbReference>
<gene>
    <name evidence="4" type="ORF">POTOM_060446</name>
</gene>
<dbReference type="InterPro" id="IPR046960">
    <property type="entry name" value="PPR_At4g14850-like_plant"/>
</dbReference>